<feature type="region of interest" description="Disordered" evidence="8">
    <location>
        <begin position="197"/>
        <end position="250"/>
    </location>
</feature>
<keyword evidence="5 7" id="KW-0378">Hydrolase</keyword>
<dbReference type="PROSITE" id="PS51465">
    <property type="entry name" value="KAZAL_2"/>
    <property type="match status" value="1"/>
</dbReference>
<keyword evidence="4 7" id="KW-0732">Signal</keyword>
<dbReference type="EC" id="3.4.21.-" evidence="7"/>
<dbReference type="CDD" id="cd00104">
    <property type="entry name" value="KAZAL_FS"/>
    <property type="match status" value="1"/>
</dbReference>
<evidence type="ECO:0000313" key="10">
    <source>
        <dbReference type="EMBL" id="SZX67568.1"/>
    </source>
</evidence>
<evidence type="ECO:0000256" key="3">
    <source>
        <dbReference type="ARBA" id="ARBA00022670"/>
    </source>
</evidence>
<dbReference type="PROSITE" id="PS00134">
    <property type="entry name" value="TRYPSIN_HIS"/>
    <property type="match status" value="1"/>
</dbReference>
<feature type="region of interest" description="Disordered" evidence="8">
    <location>
        <begin position="134"/>
        <end position="168"/>
    </location>
</feature>
<sequence>MAARKGERLLAQAVSGIWLVYLLAAADMVAAAASQQAVSCPEQAEPVCGKDGLSYYNKCLAQFQGVEVSHEGYCEGAFFQFSSPKIKIRLEAAPARPRRMAPKERAVSQLSADLINAYTSDGFVYVGRAQLAPRPHTQHPADGNSSSSSIGSKESSQNSSSSGGQQELGSFSLGKVLPSWVSAVRFTPQGHIYVAKEQDSQEQQQQQTAGAADPSIQPQVPAAAARRRLAVSSSSSSNRRLGPAGAAAGSLQQKGRHLNIMVGADERKVCPLGPTYPFSAIGQIDFEEGGTPYICSGTLISQRRVLTAAHCVWDVDSQSFVDVLSFAPGRFRGAGGKMVNPYGVFKWAHATLMKNYLTSDETQGDIAVVQLADPAPKAAGTLGLRANCVDNDSVQVTTAGYPSDQQEGECMTTQCTVRFDCQRESTRHKCDTYMGQSGSSFWDDNYYIRGVHVRGLVDEQVNEFTTLSRRVLAKIREWEGREKGGVL</sequence>
<name>A0A383VPW3_TETOB</name>
<dbReference type="Gene3D" id="2.40.10.10">
    <property type="entry name" value="Trypsin-like serine proteases"/>
    <property type="match status" value="2"/>
</dbReference>
<feature type="domain" description="Kazal-like" evidence="9">
    <location>
        <begin position="39"/>
        <end position="76"/>
    </location>
</feature>
<dbReference type="PRINTS" id="PR00839">
    <property type="entry name" value="V8PROTEASE"/>
</dbReference>
<dbReference type="InterPro" id="IPR050966">
    <property type="entry name" value="Glutamyl_endopeptidase"/>
</dbReference>
<feature type="chain" id="PRO_5016482508" description="Serine protease" evidence="7">
    <location>
        <begin position="32"/>
        <end position="487"/>
    </location>
</feature>
<reference evidence="10 11" key="1">
    <citation type="submission" date="2016-10" db="EMBL/GenBank/DDBJ databases">
        <authorList>
            <person name="Cai Z."/>
        </authorList>
    </citation>
    <scope>NUCLEOTIDE SEQUENCE [LARGE SCALE GENOMIC DNA]</scope>
</reference>
<evidence type="ECO:0000259" key="9">
    <source>
        <dbReference type="PROSITE" id="PS51465"/>
    </source>
</evidence>
<dbReference type="Pfam" id="PF00089">
    <property type="entry name" value="Trypsin"/>
    <property type="match status" value="1"/>
</dbReference>
<dbReference type="GO" id="GO:0006508">
    <property type="term" value="P:proteolysis"/>
    <property type="evidence" value="ECO:0007669"/>
    <property type="project" value="UniProtKB-KW"/>
</dbReference>
<dbReference type="InterPro" id="IPR043504">
    <property type="entry name" value="Peptidase_S1_PA_chymotrypsin"/>
</dbReference>
<evidence type="ECO:0000256" key="7">
    <source>
        <dbReference type="RuleBase" id="RU004296"/>
    </source>
</evidence>
<evidence type="ECO:0000256" key="8">
    <source>
        <dbReference type="SAM" id="MobiDB-lite"/>
    </source>
</evidence>
<gene>
    <name evidence="10" type="ORF">BQ4739_LOCUS7952</name>
</gene>
<organism evidence="10 11">
    <name type="scientific">Tetradesmus obliquus</name>
    <name type="common">Green alga</name>
    <name type="synonym">Acutodesmus obliquus</name>
    <dbReference type="NCBI Taxonomy" id="3088"/>
    <lineage>
        <taxon>Eukaryota</taxon>
        <taxon>Viridiplantae</taxon>
        <taxon>Chlorophyta</taxon>
        <taxon>core chlorophytes</taxon>
        <taxon>Chlorophyceae</taxon>
        <taxon>CS clade</taxon>
        <taxon>Sphaeropleales</taxon>
        <taxon>Scenedesmaceae</taxon>
        <taxon>Tetradesmus</taxon>
    </lineage>
</organism>
<dbReference type="InterPro" id="IPR002350">
    <property type="entry name" value="Kazal_dom"/>
</dbReference>
<proteinExistence type="inferred from homology"/>
<feature type="signal peptide" evidence="7">
    <location>
        <begin position="1"/>
        <end position="31"/>
    </location>
</feature>
<dbReference type="Proteomes" id="UP000256970">
    <property type="component" value="Unassembled WGS sequence"/>
</dbReference>
<keyword evidence="6 7" id="KW-0720">Serine protease</keyword>
<evidence type="ECO:0000256" key="4">
    <source>
        <dbReference type="ARBA" id="ARBA00022729"/>
    </source>
</evidence>
<evidence type="ECO:0000256" key="6">
    <source>
        <dbReference type="ARBA" id="ARBA00022825"/>
    </source>
</evidence>
<accession>A0A383VPW3</accession>
<dbReference type="EMBL" id="FNXT01000804">
    <property type="protein sequence ID" value="SZX67568.1"/>
    <property type="molecule type" value="Genomic_DNA"/>
</dbReference>
<protein>
    <recommendedName>
        <fullName evidence="7">Serine protease</fullName>
        <ecNumber evidence="7">3.4.21.-</ecNumber>
    </recommendedName>
</protein>
<dbReference type="InterPro" id="IPR036058">
    <property type="entry name" value="Kazal_dom_sf"/>
</dbReference>
<dbReference type="SUPFAM" id="SSF50494">
    <property type="entry name" value="Trypsin-like serine proteases"/>
    <property type="match status" value="1"/>
</dbReference>
<feature type="compositionally biased region" description="Low complexity" evidence="8">
    <location>
        <begin position="230"/>
        <end position="240"/>
    </location>
</feature>
<evidence type="ECO:0000256" key="2">
    <source>
        <dbReference type="ARBA" id="ARBA00008764"/>
    </source>
</evidence>
<dbReference type="InterPro" id="IPR001254">
    <property type="entry name" value="Trypsin_dom"/>
</dbReference>
<dbReference type="Gene3D" id="3.30.60.30">
    <property type="match status" value="1"/>
</dbReference>
<dbReference type="PANTHER" id="PTHR15462:SF8">
    <property type="entry name" value="SERINE PROTEASE"/>
    <property type="match status" value="1"/>
</dbReference>
<keyword evidence="11" id="KW-1185">Reference proteome</keyword>
<dbReference type="InterPro" id="IPR008256">
    <property type="entry name" value="Peptidase_S1B"/>
</dbReference>
<evidence type="ECO:0000256" key="1">
    <source>
        <dbReference type="ARBA" id="ARBA00007664"/>
    </source>
</evidence>
<evidence type="ECO:0000313" key="11">
    <source>
        <dbReference type="Proteomes" id="UP000256970"/>
    </source>
</evidence>
<dbReference type="SUPFAM" id="SSF100895">
    <property type="entry name" value="Kazal-type serine protease inhibitors"/>
    <property type="match status" value="1"/>
</dbReference>
<dbReference type="AlphaFoldDB" id="A0A383VPW3"/>
<comment type="similarity">
    <text evidence="1">Belongs to the peptidase S1 family.</text>
</comment>
<dbReference type="InterPro" id="IPR018114">
    <property type="entry name" value="TRYPSIN_HIS"/>
</dbReference>
<feature type="compositionally biased region" description="Low complexity" evidence="8">
    <location>
        <begin position="143"/>
        <end position="168"/>
    </location>
</feature>
<evidence type="ECO:0000256" key="5">
    <source>
        <dbReference type="ARBA" id="ARBA00022801"/>
    </source>
</evidence>
<dbReference type="Pfam" id="PF00050">
    <property type="entry name" value="Kazal_1"/>
    <property type="match status" value="1"/>
</dbReference>
<dbReference type="InterPro" id="IPR009003">
    <property type="entry name" value="Peptidase_S1_PA"/>
</dbReference>
<keyword evidence="3 7" id="KW-0645">Protease</keyword>
<comment type="similarity">
    <text evidence="2 7">Belongs to the peptidase S1B family.</text>
</comment>
<dbReference type="PANTHER" id="PTHR15462">
    <property type="entry name" value="SERINE PROTEASE"/>
    <property type="match status" value="1"/>
</dbReference>
<dbReference type="GO" id="GO:0004252">
    <property type="term" value="F:serine-type endopeptidase activity"/>
    <property type="evidence" value="ECO:0007669"/>
    <property type="project" value="InterPro"/>
</dbReference>